<dbReference type="AlphaFoldDB" id="A0A164PZT0"/>
<reference evidence="3 4" key="1">
    <citation type="journal article" date="2016" name="Mol. Biol. Evol.">
        <title>Comparative Genomics of Early-Diverging Mushroom-Forming Fungi Provides Insights into the Origins of Lignocellulose Decay Capabilities.</title>
        <authorList>
            <person name="Nagy L.G."/>
            <person name="Riley R."/>
            <person name="Tritt A."/>
            <person name="Adam C."/>
            <person name="Daum C."/>
            <person name="Floudas D."/>
            <person name="Sun H."/>
            <person name="Yadav J.S."/>
            <person name="Pangilinan J."/>
            <person name="Larsson K.H."/>
            <person name="Matsuura K."/>
            <person name="Barry K."/>
            <person name="Labutti K."/>
            <person name="Kuo R."/>
            <person name="Ohm R.A."/>
            <person name="Bhattacharya S.S."/>
            <person name="Shirouzu T."/>
            <person name="Yoshinaga Y."/>
            <person name="Martin F.M."/>
            <person name="Grigoriev I.V."/>
            <person name="Hibbett D.S."/>
        </authorList>
    </citation>
    <scope>NUCLEOTIDE SEQUENCE [LARGE SCALE GENOMIC DNA]</scope>
    <source>
        <strain evidence="3 4">HHB9708</strain>
    </source>
</reference>
<dbReference type="EMBL" id="KV419429">
    <property type="protein sequence ID" value="KZS89189.1"/>
    <property type="molecule type" value="Genomic_DNA"/>
</dbReference>
<keyword evidence="1" id="KW-0175">Coiled coil</keyword>
<protein>
    <submittedName>
        <fullName evidence="3">Uncharacterized protein</fullName>
    </submittedName>
</protein>
<evidence type="ECO:0000313" key="3">
    <source>
        <dbReference type="EMBL" id="KZS89189.1"/>
    </source>
</evidence>
<dbReference type="Proteomes" id="UP000076722">
    <property type="component" value="Unassembled WGS sequence"/>
</dbReference>
<feature type="compositionally biased region" description="Acidic residues" evidence="2">
    <location>
        <begin position="189"/>
        <end position="202"/>
    </location>
</feature>
<accession>A0A164PZT0</accession>
<evidence type="ECO:0000256" key="2">
    <source>
        <dbReference type="SAM" id="MobiDB-lite"/>
    </source>
</evidence>
<proteinExistence type="predicted"/>
<organism evidence="3 4">
    <name type="scientific">Sistotremastrum niveocremeum HHB9708</name>
    <dbReference type="NCBI Taxonomy" id="1314777"/>
    <lineage>
        <taxon>Eukaryota</taxon>
        <taxon>Fungi</taxon>
        <taxon>Dikarya</taxon>
        <taxon>Basidiomycota</taxon>
        <taxon>Agaricomycotina</taxon>
        <taxon>Agaricomycetes</taxon>
        <taxon>Sistotremastrales</taxon>
        <taxon>Sistotremastraceae</taxon>
        <taxon>Sertulicium</taxon>
        <taxon>Sertulicium niveocremeum</taxon>
    </lineage>
</organism>
<feature type="region of interest" description="Disordered" evidence="2">
    <location>
        <begin position="178"/>
        <end position="211"/>
    </location>
</feature>
<feature type="region of interest" description="Disordered" evidence="2">
    <location>
        <begin position="36"/>
        <end position="72"/>
    </location>
</feature>
<keyword evidence="4" id="KW-1185">Reference proteome</keyword>
<evidence type="ECO:0000313" key="4">
    <source>
        <dbReference type="Proteomes" id="UP000076722"/>
    </source>
</evidence>
<name>A0A164PZT0_9AGAM</name>
<feature type="compositionally biased region" description="Polar residues" evidence="2">
    <location>
        <begin position="51"/>
        <end position="60"/>
    </location>
</feature>
<evidence type="ECO:0000256" key="1">
    <source>
        <dbReference type="SAM" id="Coils"/>
    </source>
</evidence>
<feature type="coiled-coil region" evidence="1">
    <location>
        <begin position="110"/>
        <end position="158"/>
    </location>
</feature>
<sequence>MYTPAPKTRGQSAYFGTTMSPVLPFLAFTPQRSALRAPTFKSPRPRATPLPSRSSKTTLSVDHLTAPPSSPLVPTHKLNELGLEAKAGDHWIGASSDIEKDAELLAQHQLESARERCVELRARIDNAKKQLELSKAIVKTQEKDISHASDELRNVEEEIGHWRGVLHDKYVSPALLAMDDSSEMTAASGEEDGEGEEEEEEEATGKVEGDA</sequence>
<gene>
    <name evidence="3" type="ORF">SISNIDRAFT_469473</name>
</gene>